<protein>
    <recommendedName>
        <fullName evidence="3">YaaC</fullName>
    </recommendedName>
</protein>
<reference evidence="1 2" key="1">
    <citation type="submission" date="2018-08" db="EMBL/GenBank/DDBJ databases">
        <title>Bacillus jemisoniae sp. nov., Bacillus chryseoplanitiae sp. nov., Bacillus resnikiae sp. nov., and Bacillus frankliniae sp. nov., isolated from Viking spacecraft and associated surfaces.</title>
        <authorList>
            <person name="Seuylemezian A."/>
            <person name="Vaishampayan P."/>
        </authorList>
    </citation>
    <scope>NUCLEOTIDE SEQUENCE [LARGE SCALE GENOMIC DNA]</scope>
    <source>
        <strain evidence="1 2">MA001</strain>
    </source>
</reference>
<dbReference type="Proteomes" id="UP000266016">
    <property type="component" value="Unassembled WGS sequence"/>
</dbReference>
<evidence type="ECO:0008006" key="3">
    <source>
        <dbReference type="Google" id="ProtNLM"/>
    </source>
</evidence>
<keyword evidence="2" id="KW-1185">Reference proteome</keyword>
<gene>
    <name evidence="1" type="ORF">D1953_20820</name>
</gene>
<proteinExistence type="predicted"/>
<dbReference type="Pfam" id="PF14175">
    <property type="entry name" value="YaaC"/>
    <property type="match status" value="1"/>
</dbReference>
<dbReference type="AlphaFoldDB" id="A0A398AWD9"/>
<dbReference type="EMBL" id="QWVS01000075">
    <property type="protein sequence ID" value="RID81434.1"/>
    <property type="molecule type" value="Genomic_DNA"/>
</dbReference>
<accession>A0A398AWD9</accession>
<evidence type="ECO:0000313" key="2">
    <source>
        <dbReference type="Proteomes" id="UP000266016"/>
    </source>
</evidence>
<evidence type="ECO:0000313" key="1">
    <source>
        <dbReference type="EMBL" id="RID81434.1"/>
    </source>
</evidence>
<organism evidence="1 2">
    <name type="scientific">Peribacillus asahii</name>
    <dbReference type="NCBI Taxonomy" id="228899"/>
    <lineage>
        <taxon>Bacteria</taxon>
        <taxon>Bacillati</taxon>
        <taxon>Bacillota</taxon>
        <taxon>Bacilli</taxon>
        <taxon>Bacillales</taxon>
        <taxon>Bacillaceae</taxon>
        <taxon>Peribacillus</taxon>
    </lineage>
</organism>
<comment type="caution">
    <text evidence="1">The sequence shown here is derived from an EMBL/GenBank/DDBJ whole genome shotgun (WGS) entry which is preliminary data.</text>
</comment>
<name>A0A398AWD9_9BACI</name>
<sequence length="343" mass="40151">MKKFDFSINLKNSKELLSLFINTGYFDSLLPFFSASSSQLFLRKHYTQLHIPDAEQKSYENCYPFIYYLEHAKTYYEQASIAPLSIQPTLTFYGFVQLLKACLLTVDPNYPESTSLLAHGVTTRKRKKQQYEFLKDEVKVQKNGLITCLAEKIFNIKQLEGEKFTMETLLKEIPEMQINSPVHSSKQFETLTLTHQGFLLPSSILDHYQMTSSRFVEFLSSKIKLTLSLEENKKDLIITPKDALYYNGSSPIRYDTYSNNFMLSLNKQSPCYVLPELILHYLVLYNLSMIARYETEWWSELFKTMPNDDYPTIIRFLKITPSKTTFLVSKWLNEFNKKDQLLS</sequence>
<dbReference type="InterPro" id="IPR026988">
    <property type="entry name" value="YaaC-like"/>
</dbReference>